<dbReference type="EMBL" id="FPJE01000006">
    <property type="protein sequence ID" value="SFW36308.1"/>
    <property type="molecule type" value="Genomic_DNA"/>
</dbReference>
<dbReference type="PANTHER" id="PTHR33990">
    <property type="entry name" value="PROTEIN YJDN-RELATED"/>
    <property type="match status" value="1"/>
</dbReference>
<dbReference type="InterPro" id="IPR029068">
    <property type="entry name" value="Glyas_Bleomycin-R_OHBP_Dase"/>
</dbReference>
<feature type="domain" description="PhnB-like" evidence="1">
    <location>
        <begin position="4"/>
        <end position="138"/>
    </location>
</feature>
<organism evidence="2 3">
    <name type="scientific">Sinomicrobium oceani</name>
    <dbReference type="NCBI Taxonomy" id="1150368"/>
    <lineage>
        <taxon>Bacteria</taxon>
        <taxon>Pseudomonadati</taxon>
        <taxon>Bacteroidota</taxon>
        <taxon>Flavobacteriia</taxon>
        <taxon>Flavobacteriales</taxon>
        <taxon>Flavobacteriaceae</taxon>
        <taxon>Sinomicrobium</taxon>
    </lineage>
</organism>
<dbReference type="Pfam" id="PF06983">
    <property type="entry name" value="3-dmu-9_3-mt"/>
    <property type="match status" value="1"/>
</dbReference>
<evidence type="ECO:0000313" key="2">
    <source>
        <dbReference type="EMBL" id="SFW36308.1"/>
    </source>
</evidence>
<dbReference type="RefSeq" id="WP_072316569.1">
    <property type="nucleotide sequence ID" value="NZ_FPJE01000006.1"/>
</dbReference>
<sequence>MDNVSIYLNFAGKTEQAFTFYKAVFNTEFLMVMRFKDFPDMPGMEEFSEEDRNKIGHIAIPIGKNTILMGTDSLECLGQQLQQGNNMYIVLNPESLTECERLWNALTEGGKTEMPLAETFWAERYGSFTDKFGIPWMISFEGNKAQQQ</sequence>
<evidence type="ECO:0000313" key="3">
    <source>
        <dbReference type="Proteomes" id="UP000182248"/>
    </source>
</evidence>
<dbReference type="Gene3D" id="3.10.180.10">
    <property type="entry name" value="2,3-Dihydroxybiphenyl 1,2-Dioxygenase, domain 1"/>
    <property type="match status" value="1"/>
</dbReference>
<evidence type="ECO:0000259" key="1">
    <source>
        <dbReference type="Pfam" id="PF06983"/>
    </source>
</evidence>
<dbReference type="CDD" id="cd06588">
    <property type="entry name" value="PhnB_like"/>
    <property type="match status" value="1"/>
</dbReference>
<accession>A0A1K1NLX5</accession>
<dbReference type="STRING" id="1150368.SAMN02927921_01321"/>
<dbReference type="AlphaFoldDB" id="A0A1K1NLX5"/>
<dbReference type="Proteomes" id="UP000182248">
    <property type="component" value="Unassembled WGS sequence"/>
</dbReference>
<gene>
    <name evidence="2" type="ORF">SAMN02927921_01321</name>
</gene>
<protein>
    <submittedName>
        <fullName evidence="2">PhnB protein</fullName>
    </submittedName>
</protein>
<name>A0A1K1NLX5_9FLAO</name>
<reference evidence="2 3" key="1">
    <citation type="submission" date="2016-11" db="EMBL/GenBank/DDBJ databases">
        <authorList>
            <person name="Jaros S."/>
            <person name="Januszkiewicz K."/>
            <person name="Wedrychowicz H."/>
        </authorList>
    </citation>
    <scope>NUCLEOTIDE SEQUENCE [LARGE SCALE GENOMIC DNA]</scope>
    <source>
        <strain evidence="2 3">CGMCC 1.12145</strain>
    </source>
</reference>
<dbReference type="OrthoDB" id="9795306at2"/>
<proteinExistence type="predicted"/>
<dbReference type="InterPro" id="IPR028973">
    <property type="entry name" value="PhnB-like"/>
</dbReference>
<dbReference type="PANTHER" id="PTHR33990:SF1">
    <property type="entry name" value="PROTEIN YJDN"/>
    <property type="match status" value="1"/>
</dbReference>
<dbReference type="SUPFAM" id="SSF54593">
    <property type="entry name" value="Glyoxalase/Bleomycin resistance protein/Dihydroxybiphenyl dioxygenase"/>
    <property type="match status" value="1"/>
</dbReference>
<keyword evidence="3" id="KW-1185">Reference proteome</keyword>